<sequence length="291" mass="33335">MEDPSALTDEVNPTLHITQMRVSTQVDSILVRYSYVEIMNRIWRYAFIKDRLNSGVIFTGQSGTGKRLFLWYLLVRLLHQKQPVLFSPDGVYLYLFLAALHIHHRLEIPTGICTSQSQNPSAMNYSSGLWSMSWEKKNRVSYLHSYIVFLCNLPLRIRFATSVGRREGTQSLWDCLCGHTRNFTKDWIVSGIRLNYENASTSCWPPGIRTEHPSGAKGLPGIPEILLERFPVDEAATPSVEEVLHILLDAAVEHFGFAARDTYHAMFHWTKAINQHINDIKANPNSWKISF</sequence>
<dbReference type="EMBL" id="MU157834">
    <property type="protein sequence ID" value="KAF9531683.1"/>
    <property type="molecule type" value="Genomic_DNA"/>
</dbReference>
<evidence type="ECO:0000313" key="2">
    <source>
        <dbReference type="Proteomes" id="UP000807306"/>
    </source>
</evidence>
<protein>
    <submittedName>
        <fullName evidence="1">Uncharacterized protein</fullName>
    </submittedName>
</protein>
<keyword evidence="2" id="KW-1185">Reference proteome</keyword>
<accession>A0A9P6EKX8</accession>
<dbReference type="OrthoDB" id="2340858at2759"/>
<proteinExistence type="predicted"/>
<name>A0A9P6EKX8_9AGAR</name>
<dbReference type="Proteomes" id="UP000807306">
    <property type="component" value="Unassembled WGS sequence"/>
</dbReference>
<dbReference type="AlphaFoldDB" id="A0A9P6EKX8"/>
<gene>
    <name evidence="1" type="ORF">CPB83DRAFT_81013</name>
</gene>
<evidence type="ECO:0000313" key="1">
    <source>
        <dbReference type="EMBL" id="KAF9531683.1"/>
    </source>
</evidence>
<reference evidence="1" key="1">
    <citation type="submission" date="2020-11" db="EMBL/GenBank/DDBJ databases">
        <authorList>
            <consortium name="DOE Joint Genome Institute"/>
            <person name="Ahrendt S."/>
            <person name="Riley R."/>
            <person name="Andreopoulos W."/>
            <person name="Labutti K."/>
            <person name="Pangilinan J."/>
            <person name="Ruiz-Duenas F.J."/>
            <person name="Barrasa J.M."/>
            <person name="Sanchez-Garcia M."/>
            <person name="Camarero S."/>
            <person name="Miyauchi S."/>
            <person name="Serrano A."/>
            <person name="Linde D."/>
            <person name="Babiker R."/>
            <person name="Drula E."/>
            <person name="Ayuso-Fernandez I."/>
            <person name="Pacheco R."/>
            <person name="Padilla G."/>
            <person name="Ferreira P."/>
            <person name="Barriuso J."/>
            <person name="Kellner H."/>
            <person name="Castanera R."/>
            <person name="Alfaro M."/>
            <person name="Ramirez L."/>
            <person name="Pisabarro A.G."/>
            <person name="Kuo A."/>
            <person name="Tritt A."/>
            <person name="Lipzen A."/>
            <person name="He G."/>
            <person name="Yan M."/>
            <person name="Ng V."/>
            <person name="Cullen D."/>
            <person name="Martin F."/>
            <person name="Rosso M.-N."/>
            <person name="Henrissat B."/>
            <person name="Hibbett D."/>
            <person name="Martinez A.T."/>
            <person name="Grigoriev I.V."/>
        </authorList>
    </citation>
    <scope>NUCLEOTIDE SEQUENCE</scope>
    <source>
        <strain evidence="1">CBS 506.95</strain>
    </source>
</reference>
<organism evidence="1 2">
    <name type="scientific">Crepidotus variabilis</name>
    <dbReference type="NCBI Taxonomy" id="179855"/>
    <lineage>
        <taxon>Eukaryota</taxon>
        <taxon>Fungi</taxon>
        <taxon>Dikarya</taxon>
        <taxon>Basidiomycota</taxon>
        <taxon>Agaricomycotina</taxon>
        <taxon>Agaricomycetes</taxon>
        <taxon>Agaricomycetidae</taxon>
        <taxon>Agaricales</taxon>
        <taxon>Agaricineae</taxon>
        <taxon>Crepidotaceae</taxon>
        <taxon>Crepidotus</taxon>
    </lineage>
</organism>
<comment type="caution">
    <text evidence="1">The sequence shown here is derived from an EMBL/GenBank/DDBJ whole genome shotgun (WGS) entry which is preliminary data.</text>
</comment>